<accession>A0A022QLV7</accession>
<evidence type="ECO:0000313" key="10">
    <source>
        <dbReference type="EMBL" id="EYU28589.1"/>
    </source>
</evidence>
<proteinExistence type="inferred from homology"/>
<evidence type="ECO:0000256" key="8">
    <source>
        <dbReference type="ARBA" id="ARBA00023288"/>
    </source>
</evidence>
<evidence type="ECO:0000256" key="7">
    <source>
        <dbReference type="ARBA" id="ARBA00023180"/>
    </source>
</evidence>
<evidence type="ECO:0000259" key="9">
    <source>
        <dbReference type="Pfam" id="PF14368"/>
    </source>
</evidence>
<comment type="similarity">
    <text evidence="2">Belongs to the plant LTP family.</text>
</comment>
<evidence type="ECO:0000256" key="1">
    <source>
        <dbReference type="ARBA" id="ARBA00004609"/>
    </source>
</evidence>
<dbReference type="Pfam" id="PF14368">
    <property type="entry name" value="LTP_2"/>
    <property type="match status" value="1"/>
</dbReference>
<organism evidence="10 11">
    <name type="scientific">Erythranthe guttata</name>
    <name type="common">Yellow monkey flower</name>
    <name type="synonym">Mimulus guttatus</name>
    <dbReference type="NCBI Taxonomy" id="4155"/>
    <lineage>
        <taxon>Eukaryota</taxon>
        <taxon>Viridiplantae</taxon>
        <taxon>Streptophyta</taxon>
        <taxon>Embryophyta</taxon>
        <taxon>Tracheophyta</taxon>
        <taxon>Spermatophyta</taxon>
        <taxon>Magnoliopsida</taxon>
        <taxon>eudicotyledons</taxon>
        <taxon>Gunneridae</taxon>
        <taxon>Pentapetalae</taxon>
        <taxon>asterids</taxon>
        <taxon>lamiids</taxon>
        <taxon>Lamiales</taxon>
        <taxon>Phrymaceae</taxon>
        <taxon>Erythranthe</taxon>
    </lineage>
</organism>
<evidence type="ECO:0000256" key="3">
    <source>
        <dbReference type="ARBA" id="ARBA00022475"/>
    </source>
</evidence>
<keyword evidence="4" id="KW-0336">GPI-anchor</keyword>
<sequence>CAKAQSSGCTNILISMSPCLNYISGNSSAPSTSCCTQLRTVVRAQPECFCQVLNGGASNIGLNINQTQALAFPGEYNIHNNMGKLRPPP</sequence>
<dbReference type="PANTHER" id="PTHR33044">
    <property type="entry name" value="BIFUNCTIONAL INHIBITOR/LIPID-TRANSFER PROTEIN/SEED STORAGE 2S ALBUMIN SUPERFAMILY PROTEIN-RELATED"/>
    <property type="match status" value="1"/>
</dbReference>
<keyword evidence="7" id="KW-0325">Glycoprotein</keyword>
<dbReference type="AlphaFoldDB" id="A0A022QLV7"/>
<dbReference type="EMBL" id="KI631361">
    <property type="protein sequence ID" value="EYU28589.1"/>
    <property type="molecule type" value="Genomic_DNA"/>
</dbReference>
<gene>
    <name evidence="10" type="ORF">MIMGU_mgv1a024481mg</name>
</gene>
<protein>
    <recommendedName>
        <fullName evidence="9">Bifunctional inhibitor/plant lipid transfer protein/seed storage helical domain-containing protein</fullName>
    </recommendedName>
</protein>
<comment type="subcellular location">
    <subcellularLocation>
        <location evidence="1">Cell membrane</location>
        <topology evidence="1">Lipid-anchor</topology>
        <topology evidence="1">GPI-anchor</topology>
    </subcellularLocation>
</comment>
<keyword evidence="3" id="KW-1003">Cell membrane</keyword>
<keyword evidence="11" id="KW-1185">Reference proteome</keyword>
<dbReference type="CDD" id="cd00010">
    <property type="entry name" value="AAI_LTSS"/>
    <property type="match status" value="1"/>
</dbReference>
<evidence type="ECO:0000256" key="4">
    <source>
        <dbReference type="ARBA" id="ARBA00022622"/>
    </source>
</evidence>
<evidence type="ECO:0000256" key="6">
    <source>
        <dbReference type="ARBA" id="ARBA00023157"/>
    </source>
</evidence>
<evidence type="ECO:0000313" key="11">
    <source>
        <dbReference type="Proteomes" id="UP000030748"/>
    </source>
</evidence>
<feature type="non-terminal residue" evidence="10">
    <location>
        <position position="1"/>
    </location>
</feature>
<feature type="domain" description="Bifunctional inhibitor/plant lipid transfer protein/seed storage helical" evidence="9">
    <location>
        <begin position="5"/>
        <end position="80"/>
    </location>
</feature>
<name>A0A022QLV7_ERYGU</name>
<dbReference type="InterPro" id="IPR016140">
    <property type="entry name" value="Bifunc_inhib/LTP/seed_store"/>
</dbReference>
<dbReference type="SUPFAM" id="SSF47699">
    <property type="entry name" value="Bifunctional inhibitor/lipid-transfer protein/seed storage 2S albumin"/>
    <property type="match status" value="1"/>
</dbReference>
<dbReference type="GO" id="GO:0005886">
    <property type="term" value="C:plasma membrane"/>
    <property type="evidence" value="ECO:0007669"/>
    <property type="project" value="UniProtKB-SubCell"/>
</dbReference>
<dbReference type="GO" id="GO:0098552">
    <property type="term" value="C:side of membrane"/>
    <property type="evidence" value="ECO:0007669"/>
    <property type="project" value="UniProtKB-KW"/>
</dbReference>
<evidence type="ECO:0000256" key="2">
    <source>
        <dbReference type="ARBA" id="ARBA00009748"/>
    </source>
</evidence>
<keyword evidence="8" id="KW-0449">Lipoprotein</keyword>
<reference evidence="10 11" key="1">
    <citation type="journal article" date="2013" name="Proc. Natl. Acad. Sci. U.S.A.">
        <title>Fine-scale variation in meiotic recombination in Mimulus inferred from population shotgun sequencing.</title>
        <authorList>
            <person name="Hellsten U."/>
            <person name="Wright K.M."/>
            <person name="Jenkins J."/>
            <person name="Shu S."/>
            <person name="Yuan Y."/>
            <person name="Wessler S.R."/>
            <person name="Schmutz J."/>
            <person name="Willis J.H."/>
            <person name="Rokhsar D.S."/>
        </authorList>
    </citation>
    <scope>NUCLEOTIDE SEQUENCE [LARGE SCALE GENOMIC DNA]</scope>
    <source>
        <strain evidence="11">cv. DUN x IM62</strain>
    </source>
</reference>
<keyword evidence="4" id="KW-0472">Membrane</keyword>
<dbReference type="Gene3D" id="1.10.110.10">
    <property type="entry name" value="Plant lipid-transfer and hydrophobic proteins"/>
    <property type="match status" value="1"/>
</dbReference>
<dbReference type="InterPro" id="IPR036312">
    <property type="entry name" value="Bifun_inhib/LTP/seed_sf"/>
</dbReference>
<dbReference type="InterPro" id="IPR043325">
    <property type="entry name" value="LTSS"/>
</dbReference>
<dbReference type="STRING" id="4155.A0A022QLV7"/>
<keyword evidence="6" id="KW-1015">Disulfide bond</keyword>
<keyword evidence="5" id="KW-0732">Signal</keyword>
<evidence type="ECO:0000256" key="5">
    <source>
        <dbReference type="ARBA" id="ARBA00022729"/>
    </source>
</evidence>
<dbReference type="Proteomes" id="UP000030748">
    <property type="component" value="Unassembled WGS sequence"/>
</dbReference>